<comment type="similarity">
    <text evidence="11">Belongs to the peptidase M48 family.</text>
</comment>
<accession>A0A4R2RNJ1</accession>
<dbReference type="GO" id="GO:0006508">
    <property type="term" value="P:proteolysis"/>
    <property type="evidence" value="ECO:0007669"/>
    <property type="project" value="UniProtKB-KW"/>
</dbReference>
<dbReference type="EMBL" id="SLXT01000009">
    <property type="protein sequence ID" value="TCP64568.1"/>
    <property type="molecule type" value="Genomic_DNA"/>
</dbReference>
<evidence type="ECO:0000256" key="5">
    <source>
        <dbReference type="ARBA" id="ARBA00022723"/>
    </source>
</evidence>
<evidence type="ECO:0000256" key="8">
    <source>
        <dbReference type="ARBA" id="ARBA00022989"/>
    </source>
</evidence>
<dbReference type="GO" id="GO:0046872">
    <property type="term" value="F:metal ion binding"/>
    <property type="evidence" value="ECO:0007669"/>
    <property type="project" value="UniProtKB-KW"/>
</dbReference>
<evidence type="ECO:0000256" key="10">
    <source>
        <dbReference type="ARBA" id="ARBA00023136"/>
    </source>
</evidence>
<dbReference type="GO" id="GO:0004222">
    <property type="term" value="F:metalloendopeptidase activity"/>
    <property type="evidence" value="ECO:0007669"/>
    <property type="project" value="InterPro"/>
</dbReference>
<keyword evidence="2" id="KW-1003">Cell membrane</keyword>
<organism evidence="14 15">
    <name type="scientific">Heliophilum fasciatum</name>
    <dbReference type="NCBI Taxonomy" id="35700"/>
    <lineage>
        <taxon>Bacteria</taxon>
        <taxon>Bacillati</taxon>
        <taxon>Bacillota</taxon>
        <taxon>Clostridia</taxon>
        <taxon>Eubacteriales</taxon>
        <taxon>Heliobacteriaceae</taxon>
        <taxon>Heliophilum</taxon>
    </lineage>
</organism>
<sequence length="257" mass="28512">MNVNALRHEKEEAYLYLAYGISGLLWLTLIWFAWAILIPVMLFSWITGLYLKAQLFGNAVKVSRSQFPEIQQIVDDAAGKLGLTSVPDVFIANGQGVLNALAIRVLSGRYMILYGDLVDLSLDRKAWGELTMIISHELAHHRLGHISIWRTLFLWPATTVPFLGGAYARACELSADRVAMVLTGDTDAACNALVSLSLGSRVLAGQTNLRSFIDQEQSVPSMFGLLQELYSTHPRMTKRILELKKYAQYQGLPTGPA</sequence>
<evidence type="ECO:0000256" key="1">
    <source>
        <dbReference type="ARBA" id="ARBA00004651"/>
    </source>
</evidence>
<keyword evidence="8 12" id="KW-1133">Transmembrane helix</keyword>
<feature type="domain" description="Peptidase M48" evidence="13">
    <location>
        <begin position="66"/>
        <end position="146"/>
    </location>
</feature>
<feature type="domain" description="Peptidase M48" evidence="13">
    <location>
        <begin position="158"/>
        <end position="246"/>
    </location>
</feature>
<comment type="cofactor">
    <cofactor evidence="11">
        <name>Zn(2+)</name>
        <dbReference type="ChEBI" id="CHEBI:29105"/>
    </cofactor>
    <text evidence="11">Binds 1 zinc ion per subunit.</text>
</comment>
<comment type="subcellular location">
    <subcellularLocation>
        <location evidence="1">Cell membrane</location>
        <topology evidence="1">Multi-pass membrane protein</topology>
    </subcellularLocation>
</comment>
<evidence type="ECO:0000313" key="15">
    <source>
        <dbReference type="Proteomes" id="UP000294813"/>
    </source>
</evidence>
<evidence type="ECO:0000259" key="13">
    <source>
        <dbReference type="Pfam" id="PF01435"/>
    </source>
</evidence>
<keyword evidence="7 11" id="KW-0862">Zinc</keyword>
<protein>
    <submittedName>
        <fullName evidence="14">Zn-dependent protease with chaperone function</fullName>
    </submittedName>
</protein>
<reference evidence="14 15" key="1">
    <citation type="submission" date="2019-03" db="EMBL/GenBank/DDBJ databases">
        <title>Genomic Encyclopedia of Type Strains, Phase IV (KMG-IV): sequencing the most valuable type-strain genomes for metagenomic binning, comparative biology and taxonomic classification.</title>
        <authorList>
            <person name="Goeker M."/>
        </authorList>
    </citation>
    <scope>NUCLEOTIDE SEQUENCE [LARGE SCALE GENOMIC DNA]</scope>
    <source>
        <strain evidence="14 15">DSM 11170</strain>
    </source>
</reference>
<evidence type="ECO:0000256" key="3">
    <source>
        <dbReference type="ARBA" id="ARBA00022670"/>
    </source>
</evidence>
<evidence type="ECO:0000256" key="9">
    <source>
        <dbReference type="ARBA" id="ARBA00023049"/>
    </source>
</evidence>
<dbReference type="RefSeq" id="WP_131919034.1">
    <property type="nucleotide sequence ID" value="NZ_JAOQNU010000009.1"/>
</dbReference>
<proteinExistence type="inferred from homology"/>
<evidence type="ECO:0000256" key="11">
    <source>
        <dbReference type="RuleBase" id="RU003983"/>
    </source>
</evidence>
<dbReference type="InterPro" id="IPR001915">
    <property type="entry name" value="Peptidase_M48"/>
</dbReference>
<keyword evidence="5" id="KW-0479">Metal-binding</keyword>
<dbReference type="InterPro" id="IPR050083">
    <property type="entry name" value="HtpX_protease"/>
</dbReference>
<name>A0A4R2RNJ1_9FIRM</name>
<dbReference type="PANTHER" id="PTHR43221">
    <property type="entry name" value="PROTEASE HTPX"/>
    <property type="match status" value="1"/>
</dbReference>
<evidence type="ECO:0000256" key="2">
    <source>
        <dbReference type="ARBA" id="ARBA00022475"/>
    </source>
</evidence>
<dbReference type="Pfam" id="PF01435">
    <property type="entry name" value="Peptidase_M48"/>
    <property type="match status" value="2"/>
</dbReference>
<dbReference type="Gene3D" id="3.30.2010.10">
    <property type="entry name" value="Metalloproteases ('zincins'), catalytic domain"/>
    <property type="match status" value="1"/>
</dbReference>
<feature type="transmembrane region" description="Helical" evidence="12">
    <location>
        <begin position="24"/>
        <end position="51"/>
    </location>
</feature>
<dbReference type="Proteomes" id="UP000294813">
    <property type="component" value="Unassembled WGS sequence"/>
</dbReference>
<keyword evidence="9 11" id="KW-0482">Metalloprotease</keyword>
<evidence type="ECO:0000256" key="12">
    <source>
        <dbReference type="SAM" id="Phobius"/>
    </source>
</evidence>
<keyword evidence="10 12" id="KW-0472">Membrane</keyword>
<dbReference type="PANTHER" id="PTHR43221:SF1">
    <property type="entry name" value="PROTEASE HTPX"/>
    <property type="match status" value="1"/>
</dbReference>
<dbReference type="AlphaFoldDB" id="A0A4R2RNJ1"/>
<gene>
    <name evidence="14" type="ORF">EDD73_109110</name>
</gene>
<dbReference type="CDD" id="cd07325">
    <property type="entry name" value="M48_Ste24p_like"/>
    <property type="match status" value="1"/>
</dbReference>
<evidence type="ECO:0000313" key="14">
    <source>
        <dbReference type="EMBL" id="TCP64568.1"/>
    </source>
</evidence>
<evidence type="ECO:0000256" key="7">
    <source>
        <dbReference type="ARBA" id="ARBA00022833"/>
    </source>
</evidence>
<keyword evidence="4 12" id="KW-0812">Transmembrane</keyword>
<evidence type="ECO:0000256" key="6">
    <source>
        <dbReference type="ARBA" id="ARBA00022801"/>
    </source>
</evidence>
<keyword evidence="3 11" id="KW-0645">Protease</keyword>
<evidence type="ECO:0000256" key="4">
    <source>
        <dbReference type="ARBA" id="ARBA00022692"/>
    </source>
</evidence>
<keyword evidence="15" id="KW-1185">Reference proteome</keyword>
<dbReference type="OrthoDB" id="9781930at2"/>
<dbReference type="GO" id="GO:0005886">
    <property type="term" value="C:plasma membrane"/>
    <property type="evidence" value="ECO:0007669"/>
    <property type="project" value="UniProtKB-SubCell"/>
</dbReference>
<keyword evidence="6 11" id="KW-0378">Hydrolase</keyword>
<comment type="caution">
    <text evidence="14">The sequence shown here is derived from an EMBL/GenBank/DDBJ whole genome shotgun (WGS) entry which is preliminary data.</text>
</comment>